<proteinExistence type="inferred from homology"/>
<feature type="region of interest" description="Disordered" evidence="8">
    <location>
        <begin position="1"/>
        <end position="24"/>
    </location>
</feature>
<keyword evidence="11" id="KW-1185">Reference proteome</keyword>
<dbReference type="PANTHER" id="PTHR24353">
    <property type="entry name" value="CYCLIC NUCLEOTIDE-DEPENDENT PROTEIN KINASE"/>
    <property type="match status" value="1"/>
</dbReference>
<keyword evidence="1 7" id="KW-0723">Serine/threonine-protein kinase</keyword>
<sequence length="414" mass="45918">MRPSSFTRRRPRPATGRSSRWTPSMFGSCRWGQLRTKVKSISRTISMGSRDDLDCQRWPSTAASVGKSSGRTLREFDGVVCGACSGSMRREDMPSVPDLPDSSRASAGSDSSMRRLMEDAPMRQSSRAGIENRTVKDFEIVKTLGEGSMGLVLMVKLANDRGTPYALKITDKGRFVREHQVGRMMQESELLRRASHPFVVRLIDAFQDDASLFMLTEYAGGGDLFSAMQNAKFDEVCAHFFGAEVALALGHIHSLDIAYRDLKPENVVIDSLGHAKIIDFGLAKVIQTRTYTVCGTLEYMAPEVLSQVGHGQCVDWWALGILIFEMLAFRAPFTGRTARETRRNVIDRDPRCPQYFGSVAKGIVYLLLIKDQGLRLGSGADGTRRVQSHPWFSTVEWGDLLRQKCASPFSPAGG</sequence>
<dbReference type="InterPro" id="IPR017441">
    <property type="entry name" value="Protein_kinase_ATP_BS"/>
</dbReference>
<accession>A0ABN9RL97</accession>
<dbReference type="Gene3D" id="1.10.510.10">
    <property type="entry name" value="Transferase(Phosphotransferase) domain 1"/>
    <property type="match status" value="1"/>
</dbReference>
<feature type="domain" description="Protein kinase" evidence="9">
    <location>
        <begin position="138"/>
        <end position="392"/>
    </location>
</feature>
<evidence type="ECO:0000256" key="6">
    <source>
        <dbReference type="PROSITE-ProRule" id="PRU10141"/>
    </source>
</evidence>
<feature type="region of interest" description="Disordered" evidence="8">
    <location>
        <begin position="87"/>
        <end position="114"/>
    </location>
</feature>
<evidence type="ECO:0000256" key="4">
    <source>
        <dbReference type="ARBA" id="ARBA00022777"/>
    </source>
</evidence>
<dbReference type="PROSITE" id="PS00108">
    <property type="entry name" value="PROTEIN_KINASE_ST"/>
    <property type="match status" value="1"/>
</dbReference>
<keyword evidence="4" id="KW-0418">Kinase</keyword>
<dbReference type="PROSITE" id="PS50011">
    <property type="entry name" value="PROTEIN_KINASE_DOM"/>
    <property type="match status" value="1"/>
</dbReference>
<dbReference type="Gene3D" id="3.30.200.20">
    <property type="entry name" value="Phosphorylase Kinase, domain 1"/>
    <property type="match status" value="1"/>
</dbReference>
<protein>
    <recommendedName>
        <fullName evidence="9">Protein kinase domain-containing protein</fullName>
    </recommendedName>
</protein>
<gene>
    <name evidence="10" type="ORF">PCOR1329_LOCUS21769</name>
</gene>
<evidence type="ECO:0000256" key="8">
    <source>
        <dbReference type="SAM" id="MobiDB-lite"/>
    </source>
</evidence>
<evidence type="ECO:0000256" key="5">
    <source>
        <dbReference type="ARBA" id="ARBA00022840"/>
    </source>
</evidence>
<evidence type="ECO:0000313" key="10">
    <source>
        <dbReference type="EMBL" id="CAK0819923.1"/>
    </source>
</evidence>
<dbReference type="Pfam" id="PF00069">
    <property type="entry name" value="Pkinase"/>
    <property type="match status" value="1"/>
</dbReference>
<reference evidence="10" key="1">
    <citation type="submission" date="2023-10" db="EMBL/GenBank/DDBJ databases">
        <authorList>
            <person name="Chen Y."/>
            <person name="Shah S."/>
            <person name="Dougan E. K."/>
            <person name="Thang M."/>
            <person name="Chan C."/>
        </authorList>
    </citation>
    <scope>NUCLEOTIDE SEQUENCE [LARGE SCALE GENOMIC DNA]</scope>
</reference>
<feature type="compositionally biased region" description="Low complexity" evidence="8">
    <location>
        <begin position="102"/>
        <end position="111"/>
    </location>
</feature>
<dbReference type="SMART" id="SM00220">
    <property type="entry name" value="S_TKc"/>
    <property type="match status" value="1"/>
</dbReference>
<evidence type="ECO:0000313" key="11">
    <source>
        <dbReference type="Proteomes" id="UP001189429"/>
    </source>
</evidence>
<evidence type="ECO:0000256" key="1">
    <source>
        <dbReference type="ARBA" id="ARBA00022527"/>
    </source>
</evidence>
<comment type="similarity">
    <text evidence="7">Belongs to the protein kinase superfamily.</text>
</comment>
<keyword evidence="2" id="KW-0808">Transferase</keyword>
<organism evidence="10 11">
    <name type="scientific">Prorocentrum cordatum</name>
    <dbReference type="NCBI Taxonomy" id="2364126"/>
    <lineage>
        <taxon>Eukaryota</taxon>
        <taxon>Sar</taxon>
        <taxon>Alveolata</taxon>
        <taxon>Dinophyceae</taxon>
        <taxon>Prorocentrales</taxon>
        <taxon>Prorocentraceae</taxon>
        <taxon>Prorocentrum</taxon>
    </lineage>
</organism>
<evidence type="ECO:0000256" key="2">
    <source>
        <dbReference type="ARBA" id="ARBA00022679"/>
    </source>
</evidence>
<evidence type="ECO:0000259" key="9">
    <source>
        <dbReference type="PROSITE" id="PS50011"/>
    </source>
</evidence>
<dbReference type="PROSITE" id="PS00107">
    <property type="entry name" value="PROTEIN_KINASE_ATP"/>
    <property type="match status" value="1"/>
</dbReference>
<dbReference type="SUPFAM" id="SSF56112">
    <property type="entry name" value="Protein kinase-like (PK-like)"/>
    <property type="match status" value="1"/>
</dbReference>
<dbReference type="EMBL" id="CAUYUJ010007202">
    <property type="protein sequence ID" value="CAK0819923.1"/>
    <property type="molecule type" value="Genomic_DNA"/>
</dbReference>
<dbReference type="InterPro" id="IPR000719">
    <property type="entry name" value="Prot_kinase_dom"/>
</dbReference>
<dbReference type="InterPro" id="IPR008271">
    <property type="entry name" value="Ser/Thr_kinase_AS"/>
</dbReference>
<evidence type="ECO:0000256" key="7">
    <source>
        <dbReference type="RuleBase" id="RU000304"/>
    </source>
</evidence>
<dbReference type="PANTHER" id="PTHR24353:SF37">
    <property type="entry name" value="CAMP-DEPENDENT PROTEIN KINASE CATALYTIC SUBUNIT PRKX"/>
    <property type="match status" value="1"/>
</dbReference>
<comment type="caution">
    <text evidence="10">The sequence shown here is derived from an EMBL/GenBank/DDBJ whole genome shotgun (WGS) entry which is preliminary data.</text>
</comment>
<dbReference type="InterPro" id="IPR011009">
    <property type="entry name" value="Kinase-like_dom_sf"/>
</dbReference>
<feature type="binding site" evidence="6">
    <location>
        <position position="168"/>
    </location>
    <ligand>
        <name>ATP</name>
        <dbReference type="ChEBI" id="CHEBI:30616"/>
    </ligand>
</feature>
<keyword evidence="3 6" id="KW-0547">Nucleotide-binding</keyword>
<evidence type="ECO:0000256" key="3">
    <source>
        <dbReference type="ARBA" id="ARBA00022741"/>
    </source>
</evidence>
<dbReference type="Proteomes" id="UP001189429">
    <property type="component" value="Unassembled WGS sequence"/>
</dbReference>
<name>A0ABN9RL97_9DINO</name>
<keyword evidence="5 6" id="KW-0067">ATP-binding</keyword>